<feature type="transmembrane region" description="Helical" evidence="7">
    <location>
        <begin position="284"/>
        <end position="306"/>
    </location>
</feature>
<feature type="transmembrane region" description="Helical" evidence="7">
    <location>
        <begin position="81"/>
        <end position="98"/>
    </location>
</feature>
<protein>
    <submittedName>
        <fullName evidence="9">Putative MFS family arabinose efflux permease</fullName>
    </submittedName>
</protein>
<name>A0A2S6H6N7_9GAMM</name>
<evidence type="ECO:0000256" key="1">
    <source>
        <dbReference type="ARBA" id="ARBA00004651"/>
    </source>
</evidence>
<dbReference type="InterPro" id="IPR011701">
    <property type="entry name" value="MFS"/>
</dbReference>
<gene>
    <name evidence="9" type="ORF">B0F88_10280</name>
</gene>
<keyword evidence="2" id="KW-0813">Transport</keyword>
<proteinExistence type="predicted"/>
<dbReference type="OrthoDB" id="9812221at2"/>
<feature type="transmembrane region" description="Helical" evidence="7">
    <location>
        <begin position="12"/>
        <end position="36"/>
    </location>
</feature>
<feature type="transmembrane region" description="Helical" evidence="7">
    <location>
        <begin position="48"/>
        <end position="69"/>
    </location>
</feature>
<dbReference type="GO" id="GO:0022857">
    <property type="term" value="F:transmembrane transporter activity"/>
    <property type="evidence" value="ECO:0007669"/>
    <property type="project" value="InterPro"/>
</dbReference>
<evidence type="ECO:0000256" key="5">
    <source>
        <dbReference type="ARBA" id="ARBA00022989"/>
    </source>
</evidence>
<dbReference type="CDD" id="cd17325">
    <property type="entry name" value="MFS_MdtG_SLC18_like"/>
    <property type="match status" value="1"/>
</dbReference>
<evidence type="ECO:0000256" key="7">
    <source>
        <dbReference type="SAM" id="Phobius"/>
    </source>
</evidence>
<dbReference type="Proteomes" id="UP000238071">
    <property type="component" value="Unassembled WGS sequence"/>
</dbReference>
<dbReference type="SUPFAM" id="SSF103473">
    <property type="entry name" value="MFS general substrate transporter"/>
    <property type="match status" value="1"/>
</dbReference>
<dbReference type="PRINTS" id="PR01035">
    <property type="entry name" value="TCRTETA"/>
</dbReference>
<dbReference type="PROSITE" id="PS50850">
    <property type="entry name" value="MFS"/>
    <property type="match status" value="1"/>
</dbReference>
<evidence type="ECO:0000256" key="2">
    <source>
        <dbReference type="ARBA" id="ARBA00022448"/>
    </source>
</evidence>
<sequence length="401" mass="42347">MSAVLSGSRNLALLLSCQAVTTLGMMVLVPIMPLYVATLTQPDSVGAARWSSLALAAPALGVLCSAPYAGQWCDRFGYRRMLLVSLTVFIVSMLLMALSPNVYGFMLGRLLQGISTIGVVLTAFIGYVSDDASRGRSLGLQESAIACGSLAGPILGGIMLDYWSLKPLLTTSALLTGIIGGLLWSRLSEPPKTKPVPDVPQFAGLRTVLADADLRKWMLAACLIQAAAFALVNVFALYVTAHFPAADATAGKIGLLHALGWLAAMLAGPLWGRLNDRGEPRRHFTLAAVGCALSIGLLTVADQIWLVALLRMVQGACYAALAQSMLLACSRQLPASAYGHVTGLSRSFMVVGQLLGPLLIMVLMPRLDQVNLVWPVAALFLAAGLLVHSGRHAALTPCKQN</sequence>
<feature type="transmembrane region" description="Helical" evidence="7">
    <location>
        <begin position="370"/>
        <end position="387"/>
    </location>
</feature>
<dbReference type="InterPro" id="IPR001958">
    <property type="entry name" value="Tet-R_TetA/multi-R_MdtG-like"/>
</dbReference>
<keyword evidence="5 7" id="KW-1133">Transmembrane helix</keyword>
<feature type="transmembrane region" description="Helical" evidence="7">
    <location>
        <begin position="110"/>
        <end position="128"/>
    </location>
</feature>
<dbReference type="PANTHER" id="PTHR43414:SF6">
    <property type="entry name" value="MULTIDRUG RESISTANCE PROTEIN MDTG"/>
    <property type="match status" value="1"/>
</dbReference>
<dbReference type="GO" id="GO:0005886">
    <property type="term" value="C:plasma membrane"/>
    <property type="evidence" value="ECO:0007669"/>
    <property type="project" value="UniProtKB-SubCell"/>
</dbReference>
<comment type="caution">
    <text evidence="9">The sequence shown here is derived from an EMBL/GenBank/DDBJ whole genome shotgun (WGS) entry which is preliminary data.</text>
</comment>
<evidence type="ECO:0000256" key="6">
    <source>
        <dbReference type="ARBA" id="ARBA00023136"/>
    </source>
</evidence>
<dbReference type="InterPro" id="IPR020846">
    <property type="entry name" value="MFS_dom"/>
</dbReference>
<keyword evidence="10" id="KW-1185">Reference proteome</keyword>
<keyword evidence="6 7" id="KW-0472">Membrane</keyword>
<dbReference type="Pfam" id="PF07690">
    <property type="entry name" value="MFS_1"/>
    <property type="match status" value="2"/>
</dbReference>
<evidence type="ECO:0000256" key="3">
    <source>
        <dbReference type="ARBA" id="ARBA00022475"/>
    </source>
</evidence>
<feature type="transmembrane region" description="Helical" evidence="7">
    <location>
        <begin position="217"/>
        <end position="241"/>
    </location>
</feature>
<dbReference type="InterPro" id="IPR036259">
    <property type="entry name" value="MFS_trans_sf"/>
</dbReference>
<evidence type="ECO:0000313" key="10">
    <source>
        <dbReference type="Proteomes" id="UP000238071"/>
    </source>
</evidence>
<evidence type="ECO:0000256" key="4">
    <source>
        <dbReference type="ARBA" id="ARBA00022692"/>
    </source>
</evidence>
<dbReference type="RefSeq" id="WP_104422374.1">
    <property type="nucleotide sequence ID" value="NZ_PTIY01000002.1"/>
</dbReference>
<organism evidence="9 10">
    <name type="scientific">Methylobacter tundripaludum</name>
    <dbReference type="NCBI Taxonomy" id="173365"/>
    <lineage>
        <taxon>Bacteria</taxon>
        <taxon>Pseudomonadati</taxon>
        <taxon>Pseudomonadota</taxon>
        <taxon>Gammaproteobacteria</taxon>
        <taxon>Methylococcales</taxon>
        <taxon>Methylococcaceae</taxon>
        <taxon>Methylobacter</taxon>
    </lineage>
</organism>
<dbReference type="Gene3D" id="1.20.1250.20">
    <property type="entry name" value="MFS general substrate transporter like domains"/>
    <property type="match status" value="1"/>
</dbReference>
<dbReference type="PANTHER" id="PTHR43414">
    <property type="entry name" value="MULTIDRUG RESISTANCE PROTEIN MDTG"/>
    <property type="match status" value="1"/>
</dbReference>
<comment type="subcellular location">
    <subcellularLocation>
        <location evidence="1">Cell membrane</location>
        <topology evidence="1">Multi-pass membrane protein</topology>
    </subcellularLocation>
</comment>
<accession>A0A2S6H6N7</accession>
<feature type="transmembrane region" description="Helical" evidence="7">
    <location>
        <begin position="253"/>
        <end position="272"/>
    </location>
</feature>
<evidence type="ECO:0000259" key="8">
    <source>
        <dbReference type="PROSITE" id="PS50850"/>
    </source>
</evidence>
<feature type="domain" description="Major facilitator superfamily (MFS) profile" evidence="8">
    <location>
        <begin position="10"/>
        <end position="395"/>
    </location>
</feature>
<evidence type="ECO:0000313" key="9">
    <source>
        <dbReference type="EMBL" id="PPK73101.1"/>
    </source>
</evidence>
<reference evidence="9 10" key="1">
    <citation type="submission" date="2018-02" db="EMBL/GenBank/DDBJ databases">
        <title>Subsurface microbial communities from deep shales in Ohio and West Virginia, USA.</title>
        <authorList>
            <person name="Wrighton K."/>
        </authorList>
    </citation>
    <scope>NUCLEOTIDE SEQUENCE [LARGE SCALE GENOMIC DNA]</scope>
    <source>
        <strain evidence="9 10">OWC-G53F</strain>
    </source>
</reference>
<keyword evidence="4 7" id="KW-0812">Transmembrane</keyword>
<dbReference type="AlphaFoldDB" id="A0A2S6H6N7"/>
<dbReference type="EMBL" id="PTIY01000002">
    <property type="protein sequence ID" value="PPK73101.1"/>
    <property type="molecule type" value="Genomic_DNA"/>
</dbReference>
<keyword evidence="3" id="KW-1003">Cell membrane</keyword>
<feature type="transmembrane region" description="Helical" evidence="7">
    <location>
        <begin position="341"/>
        <end position="364"/>
    </location>
</feature>